<gene>
    <name evidence="8" type="ORF">SAMN02745168_1495</name>
</gene>
<dbReference type="EMBL" id="FWXW01000003">
    <property type="protein sequence ID" value="SMC55753.1"/>
    <property type="molecule type" value="Genomic_DNA"/>
</dbReference>
<name>A0A1W2A596_9FIRM</name>
<keyword evidence="4 6" id="KW-1133">Transmembrane helix</keyword>
<keyword evidence="9" id="KW-1185">Reference proteome</keyword>
<keyword evidence="3 6" id="KW-0812">Transmembrane</keyword>
<evidence type="ECO:0000256" key="3">
    <source>
        <dbReference type="ARBA" id="ARBA00022692"/>
    </source>
</evidence>
<dbReference type="RefSeq" id="WP_084234103.1">
    <property type="nucleotide sequence ID" value="NZ_FWXW01000003.1"/>
</dbReference>
<dbReference type="PANTHER" id="PTHR33885">
    <property type="entry name" value="PHAGE SHOCK PROTEIN C"/>
    <property type="match status" value="1"/>
</dbReference>
<dbReference type="Pfam" id="PF04024">
    <property type="entry name" value="PspC"/>
    <property type="match status" value="1"/>
</dbReference>
<dbReference type="OrthoDB" id="9815286at2"/>
<dbReference type="GO" id="GO:0005886">
    <property type="term" value="C:plasma membrane"/>
    <property type="evidence" value="ECO:0007669"/>
    <property type="project" value="UniProtKB-SubCell"/>
</dbReference>
<proteinExistence type="predicted"/>
<feature type="transmembrane region" description="Helical" evidence="6">
    <location>
        <begin position="35"/>
        <end position="60"/>
    </location>
</feature>
<accession>A0A1W2A596</accession>
<evidence type="ECO:0000256" key="1">
    <source>
        <dbReference type="ARBA" id="ARBA00004162"/>
    </source>
</evidence>
<dbReference type="Proteomes" id="UP000192790">
    <property type="component" value="Unassembled WGS sequence"/>
</dbReference>
<dbReference type="PANTHER" id="PTHR33885:SF3">
    <property type="entry name" value="PHAGE SHOCK PROTEIN C"/>
    <property type="match status" value="1"/>
</dbReference>
<dbReference type="InterPro" id="IPR052027">
    <property type="entry name" value="PspC"/>
</dbReference>
<sequence length="67" mass="7019">MTAKRLYKSDDDKIISGVCGGIAEYLNVDPSIVRLIAALLIFASGVAVGIAIYIIAAIILPKKSSVV</sequence>
<evidence type="ECO:0000256" key="4">
    <source>
        <dbReference type="ARBA" id="ARBA00022989"/>
    </source>
</evidence>
<comment type="subcellular location">
    <subcellularLocation>
        <location evidence="1">Cell membrane</location>
        <topology evidence="1">Single-pass membrane protein</topology>
    </subcellularLocation>
</comment>
<reference evidence="8 9" key="1">
    <citation type="submission" date="2017-04" db="EMBL/GenBank/DDBJ databases">
        <authorList>
            <person name="Afonso C.L."/>
            <person name="Miller P.J."/>
            <person name="Scott M.A."/>
            <person name="Spackman E."/>
            <person name="Goraichik I."/>
            <person name="Dimitrov K.M."/>
            <person name="Suarez D.L."/>
            <person name="Swayne D.E."/>
        </authorList>
    </citation>
    <scope>NUCLEOTIDE SEQUENCE [LARGE SCALE GENOMIC DNA]</scope>
    <source>
        <strain evidence="8 9">DSM 12816</strain>
    </source>
</reference>
<evidence type="ECO:0000256" key="6">
    <source>
        <dbReference type="SAM" id="Phobius"/>
    </source>
</evidence>
<feature type="domain" description="Phage shock protein PspC N-terminal" evidence="7">
    <location>
        <begin position="4"/>
        <end position="63"/>
    </location>
</feature>
<evidence type="ECO:0000313" key="8">
    <source>
        <dbReference type="EMBL" id="SMC55753.1"/>
    </source>
</evidence>
<evidence type="ECO:0000256" key="2">
    <source>
        <dbReference type="ARBA" id="ARBA00022475"/>
    </source>
</evidence>
<evidence type="ECO:0000256" key="5">
    <source>
        <dbReference type="ARBA" id="ARBA00023136"/>
    </source>
</evidence>
<dbReference type="InterPro" id="IPR007168">
    <property type="entry name" value="Phageshock_PspC_N"/>
</dbReference>
<keyword evidence="2" id="KW-1003">Cell membrane</keyword>
<evidence type="ECO:0000259" key="7">
    <source>
        <dbReference type="Pfam" id="PF04024"/>
    </source>
</evidence>
<organism evidence="8 9">
    <name type="scientific">Papillibacter cinnamivorans DSM 12816</name>
    <dbReference type="NCBI Taxonomy" id="1122930"/>
    <lineage>
        <taxon>Bacteria</taxon>
        <taxon>Bacillati</taxon>
        <taxon>Bacillota</taxon>
        <taxon>Clostridia</taxon>
        <taxon>Eubacteriales</taxon>
        <taxon>Oscillospiraceae</taxon>
        <taxon>Papillibacter</taxon>
    </lineage>
</organism>
<dbReference type="STRING" id="1122930.SAMN02745168_1495"/>
<dbReference type="AlphaFoldDB" id="A0A1W2A596"/>
<keyword evidence="5 6" id="KW-0472">Membrane</keyword>
<protein>
    <submittedName>
        <fullName evidence="8">Phage shock protein C (PspC) family protein</fullName>
    </submittedName>
</protein>
<evidence type="ECO:0000313" key="9">
    <source>
        <dbReference type="Proteomes" id="UP000192790"/>
    </source>
</evidence>